<dbReference type="EMBL" id="VBTJ01000002">
    <property type="protein sequence ID" value="TLP90176.1"/>
    <property type="molecule type" value="Genomic_DNA"/>
</dbReference>
<gene>
    <name evidence="1" type="ORF">BU104_10075</name>
    <name evidence="2" type="ORF">FEZ53_11305</name>
</gene>
<organism evidence="2 4">
    <name type="scientific">Staphylococcus xylosus</name>
    <dbReference type="NCBI Taxonomy" id="1288"/>
    <lineage>
        <taxon>Bacteria</taxon>
        <taxon>Bacillati</taxon>
        <taxon>Bacillota</taxon>
        <taxon>Bacilli</taxon>
        <taxon>Bacillales</taxon>
        <taxon>Staphylococcaceae</taxon>
        <taxon>Staphylococcus</taxon>
    </lineage>
</organism>
<accession>A0A5R9B4W4</accession>
<dbReference type="OrthoDB" id="2413656at2"/>
<dbReference type="AlphaFoldDB" id="A0A5R9B4W4"/>
<dbReference type="Proteomes" id="UP000285579">
    <property type="component" value="Unassembled WGS sequence"/>
</dbReference>
<evidence type="ECO:0000313" key="1">
    <source>
        <dbReference type="EMBL" id="RIM91920.1"/>
    </source>
</evidence>
<sequence length="212" mass="24558">MYPLSLHTTDAKEIHHTEPDNIKLFAKYDKNQVDEETMNNFKEISKNDPHVFIKQEQGNVIVEDYVPNPDKKSETLKSDDNSNTKVINFSDFVGNMDDNNENHMKDGTTLESMSYKGQEDGQKVKKGTHTHCNRFNGTKSDHRYWSKKHPRAFTDFYKSDCDYHAMAYGCSSIGSMTKCDGLNIRKKGIKDCSSWKGTPKHKNWSKTVWYRN</sequence>
<reference evidence="1 3" key="1">
    <citation type="journal article" date="2016" name="Front. Microbiol.">
        <title>Comprehensive Phylogenetic Analysis of Bovine Non-aureus Staphylococci Species Based on Whole-Genome Sequencing.</title>
        <authorList>
            <person name="Naushad S."/>
            <person name="Barkema H.W."/>
            <person name="Luby C."/>
            <person name="Condas L.A."/>
            <person name="Nobrega D.B."/>
            <person name="Carson D.A."/>
            <person name="De Buck J."/>
        </authorList>
    </citation>
    <scope>NUCLEOTIDE SEQUENCE [LARGE SCALE GENOMIC DNA]</scope>
    <source>
        <strain evidence="1 3">SNUC 1349</strain>
    </source>
</reference>
<name>A0A5R9B4W4_STAXY</name>
<evidence type="ECO:0000313" key="2">
    <source>
        <dbReference type="EMBL" id="TLP90176.1"/>
    </source>
</evidence>
<reference evidence="1" key="2">
    <citation type="submission" date="2018-09" db="EMBL/GenBank/DDBJ databases">
        <authorList>
            <person name="Naushad S."/>
            <person name="De Buck J."/>
        </authorList>
    </citation>
    <scope>NUCLEOTIDE SEQUENCE</scope>
    <source>
        <strain evidence="1">SNUC 1349</strain>
    </source>
</reference>
<comment type="caution">
    <text evidence="2">The sequence shown here is derived from an EMBL/GenBank/DDBJ whole genome shotgun (WGS) entry which is preliminary data.</text>
</comment>
<proteinExistence type="predicted"/>
<evidence type="ECO:0000313" key="3">
    <source>
        <dbReference type="Proteomes" id="UP000285579"/>
    </source>
</evidence>
<protein>
    <submittedName>
        <fullName evidence="2">Uncharacterized protein</fullName>
    </submittedName>
</protein>
<evidence type="ECO:0000313" key="4">
    <source>
        <dbReference type="Proteomes" id="UP000307747"/>
    </source>
</evidence>
<reference evidence="2 4" key="3">
    <citation type="submission" date="2019-05" db="EMBL/GenBank/DDBJ databases">
        <title>The metagenome of a microbial culture collection derived from dairy environment covers the genomic content of the human microbiome.</title>
        <authorList>
            <person name="Roder T."/>
            <person name="Wuthrich D."/>
            <person name="Sattari Z."/>
            <person name="Von Ah U."/>
            <person name="Bar C."/>
            <person name="Ronchi F."/>
            <person name="Macpherson A.J."/>
            <person name="Ganal-Vonarburg S.C."/>
            <person name="Bruggmann R."/>
            <person name="Vergeres G."/>
        </authorList>
    </citation>
    <scope>NUCLEOTIDE SEQUENCE [LARGE SCALE GENOMIC DNA]</scope>
    <source>
        <strain evidence="2 4">FAM 20833</strain>
    </source>
</reference>
<dbReference type="EMBL" id="QXUI01000006">
    <property type="protein sequence ID" value="RIM91920.1"/>
    <property type="molecule type" value="Genomic_DNA"/>
</dbReference>
<dbReference type="Proteomes" id="UP000307747">
    <property type="component" value="Unassembled WGS sequence"/>
</dbReference>